<dbReference type="PIRSF" id="PIRSF006157">
    <property type="entry name" value="Doxgns_DODA"/>
    <property type="match status" value="1"/>
</dbReference>
<evidence type="ECO:0000256" key="1">
    <source>
        <dbReference type="ARBA" id="ARBA00001947"/>
    </source>
</evidence>
<proteinExistence type="inferred from homology"/>
<dbReference type="Pfam" id="PF02900">
    <property type="entry name" value="LigB"/>
    <property type="match status" value="1"/>
</dbReference>
<comment type="caution">
    <text evidence="7">The sequence shown here is derived from an EMBL/GenBank/DDBJ whole genome shotgun (WGS) entry which is preliminary data.</text>
</comment>
<name>A0A9N9BHP9_9GLOM</name>
<dbReference type="Gene3D" id="3.40.830.10">
    <property type="entry name" value="LigB-like"/>
    <property type="match status" value="1"/>
</dbReference>
<evidence type="ECO:0000256" key="4">
    <source>
        <dbReference type="ARBA" id="ARBA00022833"/>
    </source>
</evidence>
<feature type="domain" description="Extradiol ring-cleavage dioxygenase class III enzyme subunit B" evidence="6">
    <location>
        <begin position="11"/>
        <end position="263"/>
    </location>
</feature>
<keyword evidence="8" id="KW-1185">Reference proteome</keyword>
<evidence type="ECO:0000256" key="5">
    <source>
        <dbReference type="ARBA" id="ARBA00023002"/>
    </source>
</evidence>
<organism evidence="7 8">
    <name type="scientific">Cetraspora pellucida</name>
    <dbReference type="NCBI Taxonomy" id="1433469"/>
    <lineage>
        <taxon>Eukaryota</taxon>
        <taxon>Fungi</taxon>
        <taxon>Fungi incertae sedis</taxon>
        <taxon>Mucoromycota</taxon>
        <taxon>Glomeromycotina</taxon>
        <taxon>Glomeromycetes</taxon>
        <taxon>Diversisporales</taxon>
        <taxon>Gigasporaceae</taxon>
        <taxon>Cetraspora</taxon>
    </lineage>
</organism>
<keyword evidence="4" id="KW-0862">Zinc</keyword>
<dbReference type="PANTHER" id="PTHR30096">
    <property type="entry name" value="4,5-DOPA DIOXYGENASE EXTRADIOL-LIKE PROTEIN"/>
    <property type="match status" value="1"/>
</dbReference>
<keyword evidence="3" id="KW-0479">Metal-binding</keyword>
<comment type="similarity">
    <text evidence="2">Belongs to the DODA-type extradiol aromatic ring-opening dioxygenase family.</text>
</comment>
<comment type="cofactor">
    <cofactor evidence="1">
        <name>Zn(2+)</name>
        <dbReference type="ChEBI" id="CHEBI:29105"/>
    </cofactor>
</comment>
<evidence type="ECO:0000313" key="7">
    <source>
        <dbReference type="EMBL" id="CAG8569092.1"/>
    </source>
</evidence>
<dbReference type="OrthoDB" id="7396853at2759"/>
<dbReference type="CDD" id="cd07363">
    <property type="entry name" value="45_DOPA_Dioxygenase"/>
    <property type="match status" value="1"/>
</dbReference>
<dbReference type="GO" id="GO:0008270">
    <property type="term" value="F:zinc ion binding"/>
    <property type="evidence" value="ECO:0007669"/>
    <property type="project" value="InterPro"/>
</dbReference>
<accession>A0A9N9BHP9</accession>
<sequence>MTSDTTSRMPCYFISHGGPTVLLTKESDDHKFFKQWGGKILNQDKPKAIVIISAHWETIDGIKVGKFEGETPIIYDFGGFSEELYRQEYHGKGSPELADKIVDILKKAKFNVTVDTTRGFDHGVWIPLKIAIPEPGDLPIVQVSLKRHASYEHHIKVGRALASLRNEGVLIIGSGMMVHNLRDSFGYFDRSKMTFSGEILPYTTRFVRDMDKILFESNAEEREKQLIKLIDHPVLKQAHPTDDHLVPLHVATGAAGQDPAEKIFDLCVAGMSSGSVEFCARG</sequence>
<evidence type="ECO:0000313" key="8">
    <source>
        <dbReference type="Proteomes" id="UP000789759"/>
    </source>
</evidence>
<evidence type="ECO:0000256" key="2">
    <source>
        <dbReference type="ARBA" id="ARBA00007581"/>
    </source>
</evidence>
<dbReference type="PANTHER" id="PTHR30096:SF0">
    <property type="entry name" value="4,5-DOPA DIOXYGENASE EXTRADIOL-LIKE PROTEIN"/>
    <property type="match status" value="1"/>
</dbReference>
<gene>
    <name evidence="7" type="ORF">CPELLU_LOCUS5566</name>
</gene>
<dbReference type="GO" id="GO:0016702">
    <property type="term" value="F:oxidoreductase activity, acting on single donors with incorporation of molecular oxygen, incorporation of two atoms of oxygen"/>
    <property type="evidence" value="ECO:0007669"/>
    <property type="project" value="UniProtKB-ARBA"/>
</dbReference>
<protein>
    <submittedName>
        <fullName evidence="7">20162_t:CDS:1</fullName>
    </submittedName>
</protein>
<keyword evidence="5" id="KW-0560">Oxidoreductase</keyword>
<evidence type="ECO:0000256" key="3">
    <source>
        <dbReference type="ARBA" id="ARBA00022723"/>
    </source>
</evidence>
<reference evidence="7" key="1">
    <citation type="submission" date="2021-06" db="EMBL/GenBank/DDBJ databases">
        <authorList>
            <person name="Kallberg Y."/>
            <person name="Tangrot J."/>
            <person name="Rosling A."/>
        </authorList>
    </citation>
    <scope>NUCLEOTIDE SEQUENCE</scope>
    <source>
        <strain evidence="7">FL966</strain>
    </source>
</reference>
<dbReference type="InterPro" id="IPR014436">
    <property type="entry name" value="Extradiol_dOase_DODA"/>
</dbReference>
<evidence type="ECO:0000259" key="6">
    <source>
        <dbReference type="Pfam" id="PF02900"/>
    </source>
</evidence>
<dbReference type="EMBL" id="CAJVQA010003200">
    <property type="protein sequence ID" value="CAG8569092.1"/>
    <property type="molecule type" value="Genomic_DNA"/>
</dbReference>
<dbReference type="GO" id="GO:0008198">
    <property type="term" value="F:ferrous iron binding"/>
    <property type="evidence" value="ECO:0007669"/>
    <property type="project" value="InterPro"/>
</dbReference>
<dbReference type="Proteomes" id="UP000789759">
    <property type="component" value="Unassembled WGS sequence"/>
</dbReference>
<dbReference type="InterPro" id="IPR004183">
    <property type="entry name" value="Xdiol_dOase_suB"/>
</dbReference>
<dbReference type="SUPFAM" id="SSF53213">
    <property type="entry name" value="LigB-like"/>
    <property type="match status" value="1"/>
</dbReference>
<dbReference type="AlphaFoldDB" id="A0A9N9BHP9"/>